<accession>A0ABW2XSF3</accession>
<sequence length="104" mass="10344">MPAVLTESSDLRCSHGGKILAKPGSRTLVVGKAAVLVRADLKDAAVAGCPVSPSPCLTVTSVTAGLATTLKVGEEPVLLATAQGVTSSGTWSVADAAQDKLEAT</sequence>
<name>A0ABW2XSF3_9ACTN</name>
<dbReference type="EMBL" id="JBHTGP010000013">
    <property type="protein sequence ID" value="MFD0687817.1"/>
    <property type="molecule type" value="Genomic_DNA"/>
</dbReference>
<dbReference type="RefSeq" id="WP_131763639.1">
    <property type="nucleotide sequence ID" value="NZ_CAACUY010000371.1"/>
</dbReference>
<dbReference type="Proteomes" id="UP001597063">
    <property type="component" value="Unassembled WGS sequence"/>
</dbReference>
<comment type="caution">
    <text evidence="1">The sequence shown here is derived from an EMBL/GenBank/DDBJ whole genome shotgun (WGS) entry which is preliminary data.</text>
</comment>
<keyword evidence="2" id="KW-1185">Reference proteome</keyword>
<evidence type="ECO:0000313" key="1">
    <source>
        <dbReference type="EMBL" id="MFD0687817.1"/>
    </source>
</evidence>
<gene>
    <name evidence="1" type="ORF">ACFQZM_25205</name>
</gene>
<protein>
    <submittedName>
        <fullName evidence="1">Uncharacterized protein</fullName>
    </submittedName>
</protein>
<proteinExistence type="predicted"/>
<organism evidence="1 2">
    <name type="scientific">Actinomadura fibrosa</name>
    <dbReference type="NCBI Taxonomy" id="111802"/>
    <lineage>
        <taxon>Bacteria</taxon>
        <taxon>Bacillati</taxon>
        <taxon>Actinomycetota</taxon>
        <taxon>Actinomycetes</taxon>
        <taxon>Streptosporangiales</taxon>
        <taxon>Thermomonosporaceae</taxon>
        <taxon>Actinomadura</taxon>
    </lineage>
</organism>
<reference evidence="2" key="1">
    <citation type="journal article" date="2019" name="Int. J. Syst. Evol. Microbiol.">
        <title>The Global Catalogue of Microorganisms (GCM) 10K type strain sequencing project: providing services to taxonomists for standard genome sequencing and annotation.</title>
        <authorList>
            <consortium name="The Broad Institute Genomics Platform"/>
            <consortium name="The Broad Institute Genome Sequencing Center for Infectious Disease"/>
            <person name="Wu L."/>
            <person name="Ma J."/>
        </authorList>
    </citation>
    <scope>NUCLEOTIDE SEQUENCE [LARGE SCALE GENOMIC DNA]</scope>
    <source>
        <strain evidence="2">JCM 9371</strain>
    </source>
</reference>
<evidence type="ECO:0000313" key="2">
    <source>
        <dbReference type="Proteomes" id="UP001597063"/>
    </source>
</evidence>